<comment type="caution">
    <text evidence="8">The sequence shown here is derived from an EMBL/GenBank/DDBJ whole genome shotgun (WGS) entry which is preliminary data.</text>
</comment>
<proteinExistence type="predicted"/>
<dbReference type="OrthoDB" id="4748970at2759"/>
<dbReference type="PROSITE" id="PS00028">
    <property type="entry name" value="ZINC_FINGER_C2H2_1"/>
    <property type="match status" value="4"/>
</dbReference>
<keyword evidence="4" id="KW-0862">Zinc</keyword>
<feature type="compositionally biased region" description="Polar residues" evidence="6">
    <location>
        <begin position="502"/>
        <end position="514"/>
    </location>
</feature>
<dbReference type="PANTHER" id="PTHR24379:SF121">
    <property type="entry name" value="C2H2-TYPE DOMAIN-CONTAINING PROTEIN"/>
    <property type="match status" value="1"/>
</dbReference>
<evidence type="ECO:0000256" key="4">
    <source>
        <dbReference type="ARBA" id="ARBA00022833"/>
    </source>
</evidence>
<evidence type="ECO:0000256" key="5">
    <source>
        <dbReference type="PROSITE-ProRule" id="PRU00042"/>
    </source>
</evidence>
<feature type="domain" description="C2H2-type" evidence="7">
    <location>
        <begin position="310"/>
        <end position="338"/>
    </location>
</feature>
<feature type="domain" description="C2H2-type" evidence="7">
    <location>
        <begin position="113"/>
        <end position="141"/>
    </location>
</feature>
<dbReference type="SMART" id="SM00355">
    <property type="entry name" value="ZnF_C2H2"/>
    <property type="match status" value="5"/>
</dbReference>
<dbReference type="InterPro" id="IPR036236">
    <property type="entry name" value="Znf_C2H2_sf"/>
</dbReference>
<feature type="region of interest" description="Disordered" evidence="6">
    <location>
        <begin position="1"/>
        <end position="25"/>
    </location>
</feature>
<sequence>MSTLPPSEAEEEEEEEYLGLSEVEDDNCQENLHQGSVHSEDTSLNLKPQDSVHLEGINFKSRMQSSRDADKLINLHVKSQLFSVYNCSDCNAVLHSEHSLQNHQRKYHKDWEDECFICGKKFLNMQYVRSHIQDTHSSETSFQCRLCPFKCEFVKGLLKHHKSHKESRVCCYCGRKYITQEMYKKHMVVCQEKRNSEPSGSSCESSPVSTDLLLSKQDTQKDLDTDQDMRYSKMRDGGNGNDAIGEIEVSSDISNVRRTLLKTSVDKKFGNNDAEFKFESKHYHQQAKKMALEKLNQPVRTRRVGRERTHRCYLCFKLFSTAAALESHKENFHLAKSNRPVRVKTDNALDEKEDEMANRNSKKEETVSYKNVSEQVEIKEEPMELSEDFEIITIIVDDSVNSPCVIKPLCIACKAYTEIDFRKYSKWFSQIPDDCQSEMLKKFHQFFPCSFDPGSLVEPWMLCKKCVILIDKVADMEEKFGLIKQKLLTKVRGDSRTESIDNENTSCSEDSQTESVPSLKKINIKDIGNNLSAVEAYMKGTCEIMEISTPLKGPGRPKKHVKEKLTPVIVEDKYGGESVSDIVKFVNHDLVKKEKDDTQYMIVTNKLHRKNESETLSKVIVQSEVTLNNIKVKQEPPLYEPDNDSTNSVSWESVSFTNQNYGIGNLCTEFGKRDHKDSHHISTEIS</sequence>
<protein>
    <submittedName>
        <fullName evidence="8">Zinc finger protein 628</fullName>
    </submittedName>
</protein>
<evidence type="ECO:0000256" key="6">
    <source>
        <dbReference type="SAM" id="MobiDB-lite"/>
    </source>
</evidence>
<evidence type="ECO:0000256" key="1">
    <source>
        <dbReference type="ARBA" id="ARBA00022723"/>
    </source>
</evidence>
<gene>
    <name evidence="8" type="primary">ZNF628</name>
    <name evidence="8" type="ORF">GWK47_039828</name>
</gene>
<dbReference type="GO" id="GO:0008270">
    <property type="term" value="F:zinc ion binding"/>
    <property type="evidence" value="ECO:0007669"/>
    <property type="project" value="UniProtKB-KW"/>
</dbReference>
<reference evidence="8" key="1">
    <citation type="submission" date="2020-07" db="EMBL/GenBank/DDBJ databases">
        <title>The High-quality genome of the commercially important snow crab, Chionoecetes opilio.</title>
        <authorList>
            <person name="Jeong J.-H."/>
            <person name="Ryu S."/>
        </authorList>
    </citation>
    <scope>NUCLEOTIDE SEQUENCE</scope>
    <source>
        <strain evidence="8">MADBK_172401_WGS</strain>
        <tissue evidence="8">Digestive gland</tissue>
    </source>
</reference>
<keyword evidence="3 5" id="KW-0863">Zinc-finger</keyword>
<name>A0A8J5D074_CHIOP</name>
<organism evidence="8 9">
    <name type="scientific">Chionoecetes opilio</name>
    <name type="common">Atlantic snow crab</name>
    <name type="synonym">Cancer opilio</name>
    <dbReference type="NCBI Taxonomy" id="41210"/>
    <lineage>
        <taxon>Eukaryota</taxon>
        <taxon>Metazoa</taxon>
        <taxon>Ecdysozoa</taxon>
        <taxon>Arthropoda</taxon>
        <taxon>Crustacea</taxon>
        <taxon>Multicrustacea</taxon>
        <taxon>Malacostraca</taxon>
        <taxon>Eumalacostraca</taxon>
        <taxon>Eucarida</taxon>
        <taxon>Decapoda</taxon>
        <taxon>Pleocyemata</taxon>
        <taxon>Brachyura</taxon>
        <taxon>Eubrachyura</taxon>
        <taxon>Majoidea</taxon>
        <taxon>Majidae</taxon>
        <taxon>Chionoecetes</taxon>
    </lineage>
</organism>
<evidence type="ECO:0000313" key="8">
    <source>
        <dbReference type="EMBL" id="KAG0724817.1"/>
    </source>
</evidence>
<evidence type="ECO:0000259" key="7">
    <source>
        <dbReference type="PROSITE" id="PS50157"/>
    </source>
</evidence>
<dbReference type="EMBL" id="JACEEZ010006395">
    <property type="protein sequence ID" value="KAG0724817.1"/>
    <property type="molecule type" value="Genomic_DNA"/>
</dbReference>
<keyword evidence="9" id="KW-1185">Reference proteome</keyword>
<dbReference type="SUPFAM" id="SSF57667">
    <property type="entry name" value="beta-beta-alpha zinc fingers"/>
    <property type="match status" value="1"/>
</dbReference>
<dbReference type="InterPro" id="IPR013087">
    <property type="entry name" value="Znf_C2H2_type"/>
</dbReference>
<feature type="domain" description="C2H2-type" evidence="7">
    <location>
        <begin position="85"/>
        <end position="113"/>
    </location>
</feature>
<dbReference type="Proteomes" id="UP000770661">
    <property type="component" value="Unassembled WGS sequence"/>
</dbReference>
<feature type="compositionally biased region" description="Acidic residues" evidence="6">
    <location>
        <begin position="8"/>
        <end position="25"/>
    </location>
</feature>
<dbReference type="Gene3D" id="3.30.160.60">
    <property type="entry name" value="Classic Zinc Finger"/>
    <property type="match status" value="1"/>
</dbReference>
<evidence type="ECO:0000256" key="3">
    <source>
        <dbReference type="ARBA" id="ARBA00022771"/>
    </source>
</evidence>
<keyword evidence="2" id="KW-0677">Repeat</keyword>
<dbReference type="PROSITE" id="PS50157">
    <property type="entry name" value="ZINC_FINGER_C2H2_2"/>
    <property type="match status" value="3"/>
</dbReference>
<accession>A0A8J5D074</accession>
<keyword evidence="1" id="KW-0479">Metal-binding</keyword>
<feature type="region of interest" description="Disordered" evidence="6">
    <location>
        <begin position="495"/>
        <end position="514"/>
    </location>
</feature>
<evidence type="ECO:0000313" key="9">
    <source>
        <dbReference type="Proteomes" id="UP000770661"/>
    </source>
</evidence>
<dbReference type="AlphaFoldDB" id="A0A8J5D074"/>
<evidence type="ECO:0000256" key="2">
    <source>
        <dbReference type="ARBA" id="ARBA00022737"/>
    </source>
</evidence>
<dbReference type="PANTHER" id="PTHR24379">
    <property type="entry name" value="KRAB AND ZINC FINGER DOMAIN-CONTAINING"/>
    <property type="match status" value="1"/>
</dbReference>